<dbReference type="FunFam" id="3.30.160.60:FF:000589">
    <property type="entry name" value="B-box zinc finger protein 22"/>
    <property type="match status" value="1"/>
</dbReference>
<sequence>MKIQCSSCGEEEARLFCCADEAALCYGCDEKIHAANKLASKHQRVSLSTSSSLLPKCDICQETFGYFICLEDRALLCRKCDVAIHTMNSFVSSHQRFLLTGVKVRSESAVLGNSMEKVTAPLSISRTSRDSSVGPSQVATPSQDGNAVESWSTGASKMPVDCGNATTGGSQFEFQGLIGSNLNNPSSQDGLPKVDGKVHGNSEWSKILRSTEEQLLNDEWATPDDVSWTVPELLYPYSLPDSCSVREATEVLANNVLSISNAACPESFPQCHQNS</sequence>
<keyword evidence="3" id="KW-0677">Repeat</keyword>
<keyword evidence="8" id="KW-0539">Nucleus</keyword>
<evidence type="ECO:0000256" key="8">
    <source>
        <dbReference type="ARBA" id="ARBA00023242"/>
    </source>
</evidence>
<keyword evidence="7" id="KW-0804">Transcription</keyword>
<dbReference type="InterPro" id="IPR000315">
    <property type="entry name" value="Znf_B-box"/>
</dbReference>
<evidence type="ECO:0000256" key="7">
    <source>
        <dbReference type="ARBA" id="ARBA00023163"/>
    </source>
</evidence>
<dbReference type="SMART" id="SM00336">
    <property type="entry name" value="BBOX"/>
    <property type="match status" value="2"/>
</dbReference>
<dbReference type="InterPro" id="IPR051979">
    <property type="entry name" value="B-box_zinc_finger"/>
</dbReference>
<gene>
    <name evidence="12" type="ORF">ACH5RR_037294</name>
</gene>
<proteinExistence type="predicted"/>
<comment type="caution">
    <text evidence="12">The sequence shown here is derived from an EMBL/GenBank/DDBJ whole genome shotgun (WGS) entry which is preliminary data.</text>
</comment>
<keyword evidence="4 9" id="KW-0863">Zinc-finger</keyword>
<dbReference type="AlphaFoldDB" id="A0ABD2Y9H6"/>
<reference evidence="12 13" key="1">
    <citation type="submission" date="2024-11" db="EMBL/GenBank/DDBJ databases">
        <title>A near-complete genome assembly of Cinchona calisaya.</title>
        <authorList>
            <person name="Lian D.C."/>
            <person name="Zhao X.W."/>
            <person name="Wei L."/>
        </authorList>
    </citation>
    <scope>NUCLEOTIDE SEQUENCE [LARGE SCALE GENOMIC DNA]</scope>
    <source>
        <tissue evidence="12">Nenye</tissue>
    </source>
</reference>
<dbReference type="Proteomes" id="UP001630127">
    <property type="component" value="Unassembled WGS sequence"/>
</dbReference>
<dbReference type="PROSITE" id="PS50119">
    <property type="entry name" value="ZF_BBOX"/>
    <property type="match status" value="1"/>
</dbReference>
<dbReference type="PANTHER" id="PTHR31832:SF68">
    <property type="entry name" value="B-BOX ZINC FINGER PROTEIN 22"/>
    <property type="match status" value="1"/>
</dbReference>
<comment type="subcellular location">
    <subcellularLocation>
        <location evidence="1">Nucleus</location>
    </subcellularLocation>
</comment>
<evidence type="ECO:0000256" key="3">
    <source>
        <dbReference type="ARBA" id="ARBA00022737"/>
    </source>
</evidence>
<dbReference type="GO" id="GO:0005634">
    <property type="term" value="C:nucleus"/>
    <property type="evidence" value="ECO:0007669"/>
    <property type="project" value="UniProtKB-SubCell"/>
</dbReference>
<feature type="region of interest" description="Disordered" evidence="10">
    <location>
        <begin position="122"/>
        <end position="151"/>
    </location>
</feature>
<dbReference type="InterPro" id="IPR049808">
    <property type="entry name" value="CONSTANS-like_Bbox1"/>
</dbReference>
<evidence type="ECO:0000313" key="13">
    <source>
        <dbReference type="Proteomes" id="UP001630127"/>
    </source>
</evidence>
<organism evidence="12 13">
    <name type="scientific">Cinchona calisaya</name>
    <dbReference type="NCBI Taxonomy" id="153742"/>
    <lineage>
        <taxon>Eukaryota</taxon>
        <taxon>Viridiplantae</taxon>
        <taxon>Streptophyta</taxon>
        <taxon>Embryophyta</taxon>
        <taxon>Tracheophyta</taxon>
        <taxon>Spermatophyta</taxon>
        <taxon>Magnoliopsida</taxon>
        <taxon>eudicotyledons</taxon>
        <taxon>Gunneridae</taxon>
        <taxon>Pentapetalae</taxon>
        <taxon>asterids</taxon>
        <taxon>lamiids</taxon>
        <taxon>Gentianales</taxon>
        <taxon>Rubiaceae</taxon>
        <taxon>Cinchonoideae</taxon>
        <taxon>Cinchoneae</taxon>
        <taxon>Cinchona</taxon>
    </lineage>
</organism>
<protein>
    <recommendedName>
        <fullName evidence="11">B box-type domain-containing protein</fullName>
    </recommendedName>
</protein>
<feature type="domain" description="B box-type" evidence="11">
    <location>
        <begin position="1"/>
        <end position="47"/>
    </location>
</feature>
<name>A0ABD2Y9H6_9GENT</name>
<evidence type="ECO:0000313" key="12">
    <source>
        <dbReference type="EMBL" id="KAL3502845.1"/>
    </source>
</evidence>
<dbReference type="Gene3D" id="3.30.160.60">
    <property type="entry name" value="Classic Zinc Finger"/>
    <property type="match status" value="1"/>
</dbReference>
<dbReference type="EMBL" id="JBJUIK010000015">
    <property type="protein sequence ID" value="KAL3502845.1"/>
    <property type="molecule type" value="Genomic_DNA"/>
</dbReference>
<evidence type="ECO:0000256" key="6">
    <source>
        <dbReference type="ARBA" id="ARBA00023015"/>
    </source>
</evidence>
<keyword evidence="2" id="KW-0479">Metal-binding</keyword>
<evidence type="ECO:0000256" key="1">
    <source>
        <dbReference type="ARBA" id="ARBA00004123"/>
    </source>
</evidence>
<evidence type="ECO:0000256" key="4">
    <source>
        <dbReference type="ARBA" id="ARBA00022771"/>
    </source>
</evidence>
<dbReference type="PANTHER" id="PTHR31832">
    <property type="entry name" value="B-BOX ZINC FINGER PROTEIN 22"/>
    <property type="match status" value="1"/>
</dbReference>
<keyword evidence="5" id="KW-0862">Zinc</keyword>
<evidence type="ECO:0000259" key="11">
    <source>
        <dbReference type="PROSITE" id="PS50119"/>
    </source>
</evidence>
<evidence type="ECO:0000256" key="10">
    <source>
        <dbReference type="SAM" id="MobiDB-lite"/>
    </source>
</evidence>
<dbReference type="CDD" id="cd19821">
    <property type="entry name" value="Bbox1_BBX-like"/>
    <property type="match status" value="2"/>
</dbReference>
<keyword evidence="13" id="KW-1185">Reference proteome</keyword>
<evidence type="ECO:0000256" key="5">
    <source>
        <dbReference type="ARBA" id="ARBA00022833"/>
    </source>
</evidence>
<keyword evidence="6" id="KW-0805">Transcription regulation</keyword>
<evidence type="ECO:0000256" key="9">
    <source>
        <dbReference type="PROSITE-ProRule" id="PRU00024"/>
    </source>
</evidence>
<dbReference type="Pfam" id="PF00643">
    <property type="entry name" value="zf-B_box"/>
    <property type="match status" value="2"/>
</dbReference>
<dbReference type="GO" id="GO:0008270">
    <property type="term" value="F:zinc ion binding"/>
    <property type="evidence" value="ECO:0007669"/>
    <property type="project" value="UniProtKB-KW"/>
</dbReference>
<accession>A0ABD2Y9H6</accession>
<evidence type="ECO:0000256" key="2">
    <source>
        <dbReference type="ARBA" id="ARBA00022723"/>
    </source>
</evidence>